<dbReference type="RefSeq" id="WP_002613872.1">
    <property type="nucleotide sequence ID" value="NC_014623.1"/>
</dbReference>
<keyword evidence="4 5" id="KW-0067">ATP-binding</keyword>
<keyword evidence="3 9" id="KW-0418">Kinase</keyword>
<evidence type="ECO:0000313" key="8">
    <source>
        <dbReference type="EMBL" id="ADO75710.1"/>
    </source>
</evidence>
<dbReference type="STRING" id="378806.STAUR_7955"/>
<feature type="region of interest" description="Disordered" evidence="6">
    <location>
        <begin position="276"/>
        <end position="319"/>
    </location>
</feature>
<evidence type="ECO:0000313" key="9">
    <source>
        <dbReference type="EMBL" id="EAU66560.1"/>
    </source>
</evidence>
<evidence type="ECO:0000256" key="1">
    <source>
        <dbReference type="ARBA" id="ARBA00022679"/>
    </source>
</evidence>
<dbReference type="PATRIC" id="fig|378806.16.peg.5732"/>
<evidence type="ECO:0000256" key="4">
    <source>
        <dbReference type="ARBA" id="ARBA00022840"/>
    </source>
</evidence>
<dbReference type="PANTHER" id="PTHR43289">
    <property type="entry name" value="MITOGEN-ACTIVATED PROTEIN KINASE KINASE KINASE 20-RELATED"/>
    <property type="match status" value="1"/>
</dbReference>
<dbReference type="Proteomes" id="UP000001351">
    <property type="component" value="Chromosome"/>
</dbReference>
<dbReference type="Gene3D" id="1.10.510.10">
    <property type="entry name" value="Transferase(Phosphotransferase) domain 1"/>
    <property type="match status" value="1"/>
</dbReference>
<dbReference type="EMBL" id="AAMD01000052">
    <property type="protein sequence ID" value="EAU66560.1"/>
    <property type="molecule type" value="Genomic_DNA"/>
</dbReference>
<proteinExistence type="predicted"/>
<dbReference type="eggNOG" id="COG0515">
    <property type="taxonomic scope" value="Bacteria"/>
</dbReference>
<dbReference type="OrthoDB" id="5523198at2"/>
<sequence>MTELSPDALPPGTVLGPWQVENLVGGGTYGAIYRAHRVETAAPQPVALKLARHANDPRFGREAELLTRLQHPGVPRLLGQGTWNGGRKRAPHPFLVMQWVEGSRLYAWAQQHPLTSPQALRLLAQVARALAATHALQGLHRDVKGDNVLVSPQDQAFLVDFGCGTWAGAASLTDGILAPGTKPYRSPQALRFHWNHRHSNQARYLATPADDVYALGVTAYRLCTGTYPPPATNPSAVGDDGLDTLEALIPPGRLAPLDPALEALILRMLSDNPQDRGSAAELAEAMEAAAATAEPATRPPVRPAPPAAPSEDTSPPDAPSSLRGIWPLVGFPLAAVLLILLSGNLNLAGLRAHPSSLTDGGTGGVADAAVGDPPVPGERMESLPGGLHLDIPKEPLPGQRRPPCLRSQSLIQGGCWIEIKAPPPCEEGAYAWKGACYYPIPAEPRPRTSDKP</sequence>
<keyword evidence="1" id="KW-0808">Transferase</keyword>
<dbReference type="Pfam" id="PF00069">
    <property type="entry name" value="Pkinase"/>
    <property type="match status" value="1"/>
</dbReference>
<evidence type="ECO:0000313" key="10">
    <source>
        <dbReference type="Proteomes" id="UP000001351"/>
    </source>
</evidence>
<evidence type="ECO:0000256" key="6">
    <source>
        <dbReference type="SAM" id="MobiDB-lite"/>
    </source>
</evidence>
<dbReference type="GO" id="GO:0005524">
    <property type="term" value="F:ATP binding"/>
    <property type="evidence" value="ECO:0007669"/>
    <property type="project" value="UniProtKB-UniRule"/>
</dbReference>
<dbReference type="SMART" id="SM00220">
    <property type="entry name" value="S_TKc"/>
    <property type="match status" value="1"/>
</dbReference>
<evidence type="ECO:0000259" key="7">
    <source>
        <dbReference type="PROSITE" id="PS50011"/>
    </source>
</evidence>
<reference evidence="8 10" key="2">
    <citation type="journal article" date="2011" name="Mol. Biol. Evol.">
        <title>Comparative genomic analysis of fruiting body formation in Myxococcales.</title>
        <authorList>
            <person name="Huntley S."/>
            <person name="Hamann N."/>
            <person name="Wegener-Feldbrugge S."/>
            <person name="Treuner-Lange A."/>
            <person name="Kube M."/>
            <person name="Reinhardt R."/>
            <person name="Klages S."/>
            <person name="Muller R."/>
            <person name="Ronning C.M."/>
            <person name="Nierman W.C."/>
            <person name="Sogaard-Andersen L."/>
        </authorList>
    </citation>
    <scope>NUCLEOTIDE SEQUENCE [LARGE SCALE GENOMIC DNA]</scope>
    <source>
        <strain evidence="8 10">DW4/3-1</strain>
    </source>
</reference>
<dbReference type="Gene3D" id="3.30.200.20">
    <property type="entry name" value="Phosphorylase Kinase, domain 1"/>
    <property type="match status" value="1"/>
</dbReference>
<evidence type="ECO:0000256" key="5">
    <source>
        <dbReference type="PROSITE-ProRule" id="PRU10141"/>
    </source>
</evidence>
<dbReference type="InterPro" id="IPR017441">
    <property type="entry name" value="Protein_kinase_ATP_BS"/>
</dbReference>
<dbReference type="Proteomes" id="UP000032702">
    <property type="component" value="Unassembled WGS sequence"/>
</dbReference>
<feature type="compositionally biased region" description="Pro residues" evidence="6">
    <location>
        <begin position="297"/>
        <end position="308"/>
    </location>
</feature>
<dbReference type="EMBL" id="CP002271">
    <property type="protein sequence ID" value="ADO75710.1"/>
    <property type="molecule type" value="Genomic_DNA"/>
</dbReference>
<dbReference type="SUPFAM" id="SSF56112">
    <property type="entry name" value="Protein kinase-like (PK-like)"/>
    <property type="match status" value="1"/>
</dbReference>
<evidence type="ECO:0000256" key="2">
    <source>
        <dbReference type="ARBA" id="ARBA00022741"/>
    </source>
</evidence>
<dbReference type="InterPro" id="IPR000719">
    <property type="entry name" value="Prot_kinase_dom"/>
</dbReference>
<feature type="binding site" evidence="5">
    <location>
        <position position="49"/>
    </location>
    <ligand>
        <name>ATP</name>
        <dbReference type="ChEBI" id="CHEBI:30616"/>
    </ligand>
</feature>
<feature type="compositionally biased region" description="Low complexity" evidence="6">
    <location>
        <begin position="279"/>
        <end position="296"/>
    </location>
</feature>
<dbReference type="CDD" id="cd14014">
    <property type="entry name" value="STKc_PknB_like"/>
    <property type="match status" value="1"/>
</dbReference>
<name>Q091Z8_STIAD</name>
<dbReference type="PROSITE" id="PS50011">
    <property type="entry name" value="PROTEIN_KINASE_DOM"/>
    <property type="match status" value="1"/>
</dbReference>
<feature type="domain" description="Protein kinase" evidence="7">
    <location>
        <begin position="18"/>
        <end position="289"/>
    </location>
</feature>
<dbReference type="PROSITE" id="PS00107">
    <property type="entry name" value="PROTEIN_KINASE_ATP"/>
    <property type="match status" value="1"/>
</dbReference>
<protein>
    <submittedName>
        <fullName evidence="9">Protein kinase</fullName>
    </submittedName>
</protein>
<dbReference type="AlphaFoldDB" id="Q091Z8"/>
<reference evidence="9 11" key="1">
    <citation type="submission" date="2006-04" db="EMBL/GenBank/DDBJ databases">
        <authorList>
            <person name="Nierman W.C."/>
        </authorList>
    </citation>
    <scope>NUCLEOTIDE SEQUENCE [LARGE SCALE GENOMIC DNA]</scope>
    <source>
        <strain evidence="9 11">DW4/3-1</strain>
    </source>
</reference>
<dbReference type="PANTHER" id="PTHR43289:SF34">
    <property type="entry name" value="SERINE_THREONINE-PROTEIN KINASE YBDM-RELATED"/>
    <property type="match status" value="1"/>
</dbReference>
<accession>Q091Z8</accession>
<keyword evidence="10" id="KW-1185">Reference proteome</keyword>
<dbReference type="KEGG" id="sur:STAUR_7955"/>
<dbReference type="HOGENOM" id="CLU_028595_1_0_7"/>
<gene>
    <name evidence="8" type="ordered locus">STAUR_7955</name>
    <name evidence="9" type="ORF">STIAU_3452</name>
</gene>
<organism evidence="9 11">
    <name type="scientific">Stigmatella aurantiaca (strain DW4/3-1)</name>
    <dbReference type="NCBI Taxonomy" id="378806"/>
    <lineage>
        <taxon>Bacteria</taxon>
        <taxon>Pseudomonadati</taxon>
        <taxon>Myxococcota</taxon>
        <taxon>Myxococcia</taxon>
        <taxon>Myxococcales</taxon>
        <taxon>Cystobacterineae</taxon>
        <taxon>Archangiaceae</taxon>
        <taxon>Stigmatella</taxon>
    </lineage>
</organism>
<evidence type="ECO:0000313" key="11">
    <source>
        <dbReference type="Proteomes" id="UP000032702"/>
    </source>
</evidence>
<keyword evidence="2 5" id="KW-0547">Nucleotide-binding</keyword>
<dbReference type="GO" id="GO:0004674">
    <property type="term" value="F:protein serine/threonine kinase activity"/>
    <property type="evidence" value="ECO:0007669"/>
    <property type="project" value="TreeGrafter"/>
</dbReference>
<evidence type="ECO:0000256" key="3">
    <source>
        <dbReference type="ARBA" id="ARBA00022777"/>
    </source>
</evidence>
<dbReference type="InterPro" id="IPR011009">
    <property type="entry name" value="Kinase-like_dom_sf"/>
</dbReference>